<sequence length="61" mass="7291">ERLFLIVIHLEEFVEQKRFKNTNFFFFDCEYCRIKRSYVTSVLEASAIVGALTNKNSNTYF</sequence>
<accession>A0A0K2UUP3</accession>
<protein>
    <submittedName>
        <fullName evidence="1">Uncharacterized protein</fullName>
    </submittedName>
</protein>
<organism evidence="1">
    <name type="scientific">Lepeophtheirus salmonis</name>
    <name type="common">Salmon louse</name>
    <name type="synonym">Caligus salmonis</name>
    <dbReference type="NCBI Taxonomy" id="72036"/>
    <lineage>
        <taxon>Eukaryota</taxon>
        <taxon>Metazoa</taxon>
        <taxon>Ecdysozoa</taxon>
        <taxon>Arthropoda</taxon>
        <taxon>Crustacea</taxon>
        <taxon>Multicrustacea</taxon>
        <taxon>Hexanauplia</taxon>
        <taxon>Copepoda</taxon>
        <taxon>Siphonostomatoida</taxon>
        <taxon>Caligidae</taxon>
        <taxon>Lepeophtheirus</taxon>
    </lineage>
</organism>
<dbReference type="EMBL" id="HACA01024035">
    <property type="protein sequence ID" value="CDW41396.1"/>
    <property type="molecule type" value="Transcribed_RNA"/>
</dbReference>
<feature type="non-terminal residue" evidence="1">
    <location>
        <position position="1"/>
    </location>
</feature>
<name>A0A0K2UUP3_LEPSM</name>
<evidence type="ECO:0000313" key="1">
    <source>
        <dbReference type="EMBL" id="CDW41396.1"/>
    </source>
</evidence>
<reference evidence="1" key="1">
    <citation type="submission" date="2014-05" db="EMBL/GenBank/DDBJ databases">
        <authorList>
            <person name="Chronopoulou M."/>
        </authorList>
    </citation>
    <scope>NUCLEOTIDE SEQUENCE</scope>
    <source>
        <tissue evidence="1">Whole organism</tissue>
    </source>
</reference>
<dbReference type="AlphaFoldDB" id="A0A0K2UUP3"/>
<proteinExistence type="predicted"/>